<proteinExistence type="inferred from homology"/>
<dbReference type="Proteomes" id="UP001173801">
    <property type="component" value="Unassembled WGS sequence"/>
</dbReference>
<name>A0ABT7HPP8_9BACT</name>
<keyword evidence="5 8" id="KW-0648">Protein biosynthesis</keyword>
<evidence type="ECO:0000313" key="10">
    <source>
        <dbReference type="Proteomes" id="UP001173801"/>
    </source>
</evidence>
<sequence length="442" mass="49153">MSFKNLPQIDKILNVKSFKSYLKPVLAQISRAVLDKQRELLKSGQNALNFDEIIAEISRRYDDFLRLSLQPVINATGVVMHTNLARSVINDELLERARGVITGYSNLEFSLANGSRSNRYDYASSLLCSLFGCEDALVVNNNASAVFLVLNTFAKGGECVVSRGELVEIGGSFRVPDVMVGAGAILREVGTTNKTRLSDYENAINENTKMIFKAHRSNFEIVGFSQSVEISALHALAKERGLIDYYDLGSGYFGVLSHGLSKDEPNVLKILNQGVSLISFSGDKLFGSVQCGIILGKKSLISRLKKSPLLRMLRVDKVILSILCESIKAYLNREFELITTLKLINKSENELENLANFINQRLKKPLEIYKTTTFVGGGSLPNKSLPSIALIIKGNPEKNEAKFRAKNIIGRIENERFLLDLRAILDKDITNLIKIINELENE</sequence>
<dbReference type="NCBIfam" id="TIGR00474">
    <property type="entry name" value="selA"/>
    <property type="match status" value="1"/>
</dbReference>
<comment type="pathway">
    <text evidence="8">Aminoacyl-tRNA biosynthesis; selenocysteinyl-tRNA(Sec) biosynthesis; selenocysteinyl-tRNA(Sec) from L-seryl-tRNA(Sec) (bacterial route): step 1/1.</text>
</comment>
<evidence type="ECO:0000256" key="5">
    <source>
        <dbReference type="ARBA" id="ARBA00022917"/>
    </source>
</evidence>
<dbReference type="HAMAP" id="MF_00423">
    <property type="entry name" value="SelA"/>
    <property type="match status" value="1"/>
</dbReference>
<comment type="caution">
    <text evidence="9">The sequence shown here is derived from an EMBL/GenBank/DDBJ whole genome shotgun (WGS) entry which is preliminary data.</text>
</comment>
<evidence type="ECO:0000256" key="1">
    <source>
        <dbReference type="ARBA" id="ARBA00001933"/>
    </source>
</evidence>
<dbReference type="InterPro" id="IPR015424">
    <property type="entry name" value="PyrdxlP-dep_Trfase"/>
</dbReference>
<dbReference type="Gene3D" id="3.90.1150.180">
    <property type="match status" value="1"/>
</dbReference>
<dbReference type="SUPFAM" id="SSF53383">
    <property type="entry name" value="PLP-dependent transferases"/>
    <property type="match status" value="1"/>
</dbReference>
<dbReference type="Pfam" id="PF03841">
    <property type="entry name" value="SelA"/>
    <property type="match status" value="1"/>
</dbReference>
<dbReference type="EMBL" id="JANURM010000004">
    <property type="protein sequence ID" value="MDL0088697.1"/>
    <property type="molecule type" value="Genomic_DNA"/>
</dbReference>
<keyword evidence="6 8" id="KW-0711">Selenium</keyword>
<dbReference type="InterPro" id="IPR015421">
    <property type="entry name" value="PyrdxlP-dep_Trfase_major"/>
</dbReference>
<dbReference type="Gene3D" id="3.40.640.10">
    <property type="entry name" value="Type I PLP-dependent aspartate aminotransferase-like (Major domain)"/>
    <property type="match status" value="1"/>
</dbReference>
<dbReference type="InterPro" id="IPR018319">
    <property type="entry name" value="SelA-like"/>
</dbReference>
<dbReference type="PANTHER" id="PTHR32328">
    <property type="entry name" value="L-SERYL-TRNA(SEC) SELENIUM TRANSFERASE"/>
    <property type="match status" value="1"/>
</dbReference>
<evidence type="ECO:0000256" key="8">
    <source>
        <dbReference type="HAMAP-Rule" id="MF_00423"/>
    </source>
</evidence>
<dbReference type="EC" id="2.9.1.1" evidence="8"/>
<evidence type="ECO:0000256" key="2">
    <source>
        <dbReference type="ARBA" id="ARBA00022490"/>
    </source>
</evidence>
<evidence type="ECO:0000256" key="7">
    <source>
        <dbReference type="ARBA" id="ARBA00044507"/>
    </source>
</evidence>
<gene>
    <name evidence="8 9" type="primary">selA</name>
    <name evidence="9" type="ORF">NYG85_04825</name>
</gene>
<keyword evidence="4 8" id="KW-0663">Pyridoxal phosphate</keyword>
<feature type="modified residue" description="N6-(pyridoxal phosphate)lysine" evidence="8">
    <location>
        <position position="284"/>
    </location>
</feature>
<comment type="catalytic activity">
    <reaction evidence="8">
        <text>L-seryl-tRNA(Sec) + selenophosphate + H(+) = L-selenocysteinyl-tRNA(Sec) + phosphate</text>
        <dbReference type="Rhea" id="RHEA:22728"/>
        <dbReference type="Rhea" id="RHEA-COMP:9742"/>
        <dbReference type="Rhea" id="RHEA-COMP:9743"/>
        <dbReference type="ChEBI" id="CHEBI:15378"/>
        <dbReference type="ChEBI" id="CHEBI:16144"/>
        <dbReference type="ChEBI" id="CHEBI:43474"/>
        <dbReference type="ChEBI" id="CHEBI:78533"/>
        <dbReference type="ChEBI" id="CHEBI:78573"/>
        <dbReference type="EC" id="2.9.1.1"/>
    </reaction>
</comment>
<evidence type="ECO:0000313" key="9">
    <source>
        <dbReference type="EMBL" id="MDL0088697.1"/>
    </source>
</evidence>
<evidence type="ECO:0000256" key="4">
    <source>
        <dbReference type="ARBA" id="ARBA00022898"/>
    </source>
</evidence>
<comment type="function">
    <text evidence="8">Converts seryl-tRNA(Sec) to selenocysteinyl-tRNA(Sec) required for selenoprotein biosynthesis.</text>
</comment>
<comment type="similarity">
    <text evidence="7 8">Belongs to the SelA family.</text>
</comment>
<evidence type="ECO:0000256" key="3">
    <source>
        <dbReference type="ARBA" id="ARBA00022679"/>
    </source>
</evidence>
<reference evidence="9" key="2">
    <citation type="journal article" date="2023" name="Microorganisms">
        <title>Isolation and Genomic Characteristics of Cat-Borne Campylobacter felis sp. nov. and Sheep-Borne Campylobacter ovis sp. nov.</title>
        <authorList>
            <person name="Wang H."/>
            <person name="Li Y."/>
            <person name="Gu Y."/>
            <person name="Zhou G."/>
            <person name="Chen X."/>
            <person name="Zhang X."/>
            <person name="Shao Z."/>
            <person name="Zhang J."/>
            <person name="Zhang M."/>
        </authorList>
    </citation>
    <scope>NUCLEOTIDE SEQUENCE</scope>
    <source>
        <strain evidence="9">PS10</strain>
    </source>
</reference>
<comment type="cofactor">
    <cofactor evidence="1 8">
        <name>pyridoxal 5'-phosphate</name>
        <dbReference type="ChEBI" id="CHEBI:597326"/>
    </cofactor>
</comment>
<accession>A0ABT7HPP8</accession>
<dbReference type="InterPro" id="IPR004534">
    <property type="entry name" value="SelA_trans"/>
</dbReference>
<dbReference type="GO" id="GO:0004125">
    <property type="term" value="F:L-seryl-tRNA(Sec) selenium transferase activity"/>
    <property type="evidence" value="ECO:0007669"/>
    <property type="project" value="UniProtKB-EC"/>
</dbReference>
<comment type="subcellular location">
    <subcellularLocation>
        <location evidence="8">Cytoplasm</location>
    </subcellularLocation>
</comment>
<evidence type="ECO:0000256" key="6">
    <source>
        <dbReference type="ARBA" id="ARBA00023266"/>
    </source>
</evidence>
<reference evidence="9" key="1">
    <citation type="submission" date="2022-08" db="EMBL/GenBank/DDBJ databases">
        <authorList>
            <person name="Wang H."/>
        </authorList>
    </citation>
    <scope>NUCLEOTIDE SEQUENCE</scope>
    <source>
        <strain evidence="9">PS10</strain>
    </source>
</reference>
<keyword evidence="10" id="KW-1185">Reference proteome</keyword>
<dbReference type="RefSeq" id="WP_284937358.1">
    <property type="nucleotide sequence ID" value="NZ_JANURM010000004.1"/>
</dbReference>
<keyword evidence="3 8" id="KW-0808">Transferase</keyword>
<keyword evidence="2 8" id="KW-0963">Cytoplasm</keyword>
<dbReference type="PANTHER" id="PTHR32328:SF0">
    <property type="entry name" value="L-SERYL-TRNA(SEC) SELENIUM TRANSFERASE"/>
    <property type="match status" value="1"/>
</dbReference>
<protein>
    <recommendedName>
        <fullName evidence="8">L-seryl-tRNA(Sec) selenium transferase</fullName>
        <ecNumber evidence="8">2.9.1.1</ecNumber>
    </recommendedName>
    <alternativeName>
        <fullName evidence="8">Selenocysteine synthase</fullName>
        <shortName evidence="8">Sec synthase</shortName>
    </alternativeName>
    <alternativeName>
        <fullName evidence="8">Selenocysteinyl-tRNA(Sec) synthase</fullName>
    </alternativeName>
</protein>
<organism evidence="9 10">
    <name type="scientific">Campylobacter gastrosuis</name>
    <dbReference type="NCBI Taxonomy" id="2974576"/>
    <lineage>
        <taxon>Bacteria</taxon>
        <taxon>Pseudomonadati</taxon>
        <taxon>Campylobacterota</taxon>
        <taxon>Epsilonproteobacteria</taxon>
        <taxon>Campylobacterales</taxon>
        <taxon>Campylobacteraceae</taxon>
        <taxon>Campylobacter</taxon>
    </lineage>
</organism>